<feature type="transmembrane region" description="Helical" evidence="2">
    <location>
        <begin position="62"/>
        <end position="81"/>
    </location>
</feature>
<evidence type="ECO:0000313" key="4">
    <source>
        <dbReference type="Proteomes" id="UP000078486"/>
    </source>
</evidence>
<dbReference type="Proteomes" id="UP000078486">
    <property type="component" value="Unassembled WGS sequence"/>
</dbReference>
<accession>A0A178IKQ6</accession>
<keyword evidence="2" id="KW-0472">Membrane</keyword>
<keyword evidence="2" id="KW-0812">Transmembrane</keyword>
<feature type="transmembrane region" description="Helical" evidence="2">
    <location>
        <begin position="30"/>
        <end position="50"/>
    </location>
</feature>
<reference evidence="3 4" key="1">
    <citation type="submission" date="2016-01" db="EMBL/GenBank/DDBJ databases">
        <title>High potential of lignocellulose degradation of a new Verrucomicrobia species.</title>
        <authorList>
            <person name="Wang Y."/>
            <person name="Shi Y."/>
            <person name="Qiu Z."/>
            <person name="Liu S."/>
            <person name="Yang H."/>
        </authorList>
    </citation>
    <scope>NUCLEOTIDE SEQUENCE [LARGE SCALE GENOMIC DNA]</scope>
    <source>
        <strain evidence="3 4">TSB47</strain>
    </source>
</reference>
<dbReference type="RefSeq" id="WP_068770294.1">
    <property type="nucleotide sequence ID" value="NZ_CP109796.1"/>
</dbReference>
<organism evidence="3 4">
    <name type="scientific">Termitidicoccus mucosus</name>
    <dbReference type="NCBI Taxonomy" id="1184151"/>
    <lineage>
        <taxon>Bacteria</taxon>
        <taxon>Pseudomonadati</taxon>
        <taxon>Verrucomicrobiota</taxon>
        <taxon>Opitutia</taxon>
        <taxon>Opitutales</taxon>
        <taxon>Opitutaceae</taxon>
        <taxon>Termitidicoccus</taxon>
    </lineage>
</organism>
<keyword evidence="2" id="KW-1133">Transmembrane helix</keyword>
<proteinExistence type="predicted"/>
<evidence type="ECO:0000313" key="3">
    <source>
        <dbReference type="EMBL" id="OAM89835.1"/>
    </source>
</evidence>
<evidence type="ECO:0000256" key="1">
    <source>
        <dbReference type="SAM" id="MobiDB-lite"/>
    </source>
</evidence>
<dbReference type="STRING" id="1184151.AW736_10965"/>
<gene>
    <name evidence="3" type="ORF">AW736_10965</name>
</gene>
<name>A0A178IKQ6_9BACT</name>
<feature type="region of interest" description="Disordered" evidence="1">
    <location>
        <begin position="93"/>
        <end position="112"/>
    </location>
</feature>
<comment type="caution">
    <text evidence="3">The sequence shown here is derived from an EMBL/GenBank/DDBJ whole genome shotgun (WGS) entry which is preliminary data.</text>
</comment>
<feature type="region of interest" description="Disordered" evidence="1">
    <location>
        <begin position="1"/>
        <end position="23"/>
    </location>
</feature>
<dbReference type="AlphaFoldDB" id="A0A178IKQ6"/>
<keyword evidence="4" id="KW-1185">Reference proteome</keyword>
<dbReference type="EMBL" id="LRRQ01000076">
    <property type="protein sequence ID" value="OAM89835.1"/>
    <property type="molecule type" value="Genomic_DNA"/>
</dbReference>
<protein>
    <submittedName>
        <fullName evidence="3">Uncharacterized protein</fullName>
    </submittedName>
</protein>
<evidence type="ECO:0000256" key="2">
    <source>
        <dbReference type="SAM" id="Phobius"/>
    </source>
</evidence>
<sequence length="112" mass="10963">MTSPNDQPHDAPATDSPAPGKTVARAPFPVAHWVAGTVLALAGGLAARFIAPGLAEPARGFAAATGHAAAGLGLLVIALGVRKRVWAANTAAADAAAENTPESAAPAAAVKR</sequence>